<feature type="region of interest" description="Disordered" evidence="1">
    <location>
        <begin position="210"/>
        <end position="229"/>
    </location>
</feature>
<dbReference type="AlphaFoldDB" id="A0ABD3GT16"/>
<proteinExistence type="predicted"/>
<keyword evidence="3" id="KW-1185">Reference proteome</keyword>
<evidence type="ECO:0000313" key="3">
    <source>
        <dbReference type="Proteomes" id="UP001633002"/>
    </source>
</evidence>
<comment type="caution">
    <text evidence="2">The sequence shown here is derived from an EMBL/GenBank/DDBJ whole genome shotgun (WGS) entry which is preliminary data.</text>
</comment>
<organism evidence="2 3">
    <name type="scientific">Riccia sorocarpa</name>
    <dbReference type="NCBI Taxonomy" id="122646"/>
    <lineage>
        <taxon>Eukaryota</taxon>
        <taxon>Viridiplantae</taxon>
        <taxon>Streptophyta</taxon>
        <taxon>Embryophyta</taxon>
        <taxon>Marchantiophyta</taxon>
        <taxon>Marchantiopsida</taxon>
        <taxon>Marchantiidae</taxon>
        <taxon>Marchantiales</taxon>
        <taxon>Ricciaceae</taxon>
        <taxon>Riccia</taxon>
    </lineage>
</organism>
<name>A0ABD3GT16_9MARC</name>
<sequence length="281" mass="31339">MRKFALSTTFQFSIVIELLWQTNKPDSASREEEVPVARSGVNRFVITDTDSEDIQEDAESSGEMEGVTSLMVEAPLHDKNLLVHSWDLDYEPIAKNQKAVLLLRVAWMGGDGFKARTTDAGIVFNATNTKGNLDVDVEDRKTKKSNVRKIVMACLSLKKEEYQLGPITSKHLFPAEPFDWENWVSERFIARSKSNDKGIASKTPQSLKRAQLPYLPSLQDAGSGPSVSREPDEYQLMLKMVEPICTADPDDNFPTTTVPFMLEDSKTPVLAKASKTNHSGN</sequence>
<evidence type="ECO:0000313" key="2">
    <source>
        <dbReference type="EMBL" id="KAL3682382.1"/>
    </source>
</evidence>
<dbReference type="Proteomes" id="UP001633002">
    <property type="component" value="Unassembled WGS sequence"/>
</dbReference>
<gene>
    <name evidence="2" type="ORF">R1sor_000404</name>
</gene>
<reference evidence="2 3" key="1">
    <citation type="submission" date="2024-09" db="EMBL/GenBank/DDBJ databases">
        <title>Chromosome-scale assembly of Riccia sorocarpa.</title>
        <authorList>
            <person name="Paukszto L."/>
        </authorList>
    </citation>
    <scope>NUCLEOTIDE SEQUENCE [LARGE SCALE GENOMIC DNA]</scope>
    <source>
        <strain evidence="2">LP-2024</strain>
        <tissue evidence="2">Aerial parts of the thallus</tissue>
    </source>
</reference>
<evidence type="ECO:0000256" key="1">
    <source>
        <dbReference type="SAM" id="MobiDB-lite"/>
    </source>
</evidence>
<protein>
    <submittedName>
        <fullName evidence="2">Uncharacterized protein</fullName>
    </submittedName>
</protein>
<accession>A0ABD3GT16</accession>
<dbReference type="EMBL" id="JBJQOH010000006">
    <property type="protein sequence ID" value="KAL3682382.1"/>
    <property type="molecule type" value="Genomic_DNA"/>
</dbReference>